<sequence length="72" mass="8277">MKIRMIILTSLLVALIFSIALAFLEYTPISERQDEIAYFSFGSLIIIYLNYTLPIFLLLGLIIKLVVKIIKK</sequence>
<evidence type="ECO:0000313" key="3">
    <source>
        <dbReference type="Proteomes" id="UP001597506"/>
    </source>
</evidence>
<feature type="transmembrane region" description="Helical" evidence="1">
    <location>
        <begin position="38"/>
        <end position="67"/>
    </location>
</feature>
<keyword evidence="3" id="KW-1185">Reference proteome</keyword>
<dbReference type="EMBL" id="JBHUMF010000001">
    <property type="protein sequence ID" value="MFD2679187.1"/>
    <property type="molecule type" value="Genomic_DNA"/>
</dbReference>
<dbReference type="RefSeq" id="WP_071413566.1">
    <property type="nucleotide sequence ID" value="NZ_JBHUMF010000001.1"/>
</dbReference>
<dbReference type="Proteomes" id="UP001597506">
    <property type="component" value="Unassembled WGS sequence"/>
</dbReference>
<gene>
    <name evidence="2" type="ORF">ACFSUL_00320</name>
</gene>
<keyword evidence="1" id="KW-0472">Membrane</keyword>
<protein>
    <submittedName>
        <fullName evidence="2">Uncharacterized protein</fullName>
    </submittedName>
</protein>
<organism evidence="2 3">
    <name type="scientific">Bacillus seohaeanensis</name>
    <dbReference type="NCBI Taxonomy" id="284580"/>
    <lineage>
        <taxon>Bacteria</taxon>
        <taxon>Bacillati</taxon>
        <taxon>Bacillota</taxon>
        <taxon>Bacilli</taxon>
        <taxon>Bacillales</taxon>
        <taxon>Bacillaceae</taxon>
        <taxon>Bacillus</taxon>
    </lineage>
</organism>
<comment type="caution">
    <text evidence="2">The sequence shown here is derived from an EMBL/GenBank/DDBJ whole genome shotgun (WGS) entry which is preliminary data.</text>
</comment>
<evidence type="ECO:0000313" key="2">
    <source>
        <dbReference type="EMBL" id="MFD2679187.1"/>
    </source>
</evidence>
<keyword evidence="1" id="KW-1133">Transmembrane helix</keyword>
<keyword evidence="1" id="KW-0812">Transmembrane</keyword>
<accession>A0ABW5RKZ6</accession>
<evidence type="ECO:0000256" key="1">
    <source>
        <dbReference type="SAM" id="Phobius"/>
    </source>
</evidence>
<reference evidence="3" key="1">
    <citation type="journal article" date="2019" name="Int. J. Syst. Evol. Microbiol.">
        <title>The Global Catalogue of Microorganisms (GCM) 10K type strain sequencing project: providing services to taxonomists for standard genome sequencing and annotation.</title>
        <authorList>
            <consortium name="The Broad Institute Genomics Platform"/>
            <consortium name="The Broad Institute Genome Sequencing Center for Infectious Disease"/>
            <person name="Wu L."/>
            <person name="Ma J."/>
        </authorList>
    </citation>
    <scope>NUCLEOTIDE SEQUENCE [LARGE SCALE GENOMIC DNA]</scope>
    <source>
        <strain evidence="3">KCTC 3913</strain>
    </source>
</reference>
<name>A0ABW5RKZ6_9BACI</name>
<proteinExistence type="predicted"/>